<gene>
    <name evidence="1" type="ORF">MSG28_008770</name>
</gene>
<evidence type="ECO:0000313" key="2">
    <source>
        <dbReference type="Proteomes" id="UP001064048"/>
    </source>
</evidence>
<keyword evidence="2" id="KW-1185">Reference proteome</keyword>
<accession>A0ACC0J7Z3</accession>
<reference evidence="1 2" key="1">
    <citation type="journal article" date="2022" name="Genome Biol. Evol.">
        <title>The Spruce Budworm Genome: Reconstructing the Evolutionary History of Antifreeze Proteins.</title>
        <authorList>
            <person name="Beliveau C."/>
            <person name="Gagne P."/>
            <person name="Picq S."/>
            <person name="Vernygora O."/>
            <person name="Keeling C.I."/>
            <person name="Pinkney K."/>
            <person name="Doucet D."/>
            <person name="Wen F."/>
            <person name="Johnston J.S."/>
            <person name="Maaroufi H."/>
            <person name="Boyle B."/>
            <person name="Laroche J."/>
            <person name="Dewar K."/>
            <person name="Juretic N."/>
            <person name="Blackburn G."/>
            <person name="Nisole A."/>
            <person name="Brunet B."/>
            <person name="Brandao M."/>
            <person name="Lumley L."/>
            <person name="Duan J."/>
            <person name="Quan G."/>
            <person name="Lucarotti C.J."/>
            <person name="Roe A.D."/>
            <person name="Sperling F.A.H."/>
            <person name="Levesque R.C."/>
            <person name="Cusson M."/>
        </authorList>
    </citation>
    <scope>NUCLEOTIDE SEQUENCE [LARGE SCALE GENOMIC DNA]</scope>
    <source>
        <strain evidence="1">Glfc:IPQL:Cfum</strain>
    </source>
</reference>
<evidence type="ECO:0000313" key="1">
    <source>
        <dbReference type="EMBL" id="KAI8420228.1"/>
    </source>
</evidence>
<organism evidence="1 2">
    <name type="scientific">Choristoneura fumiferana</name>
    <name type="common">Spruce budworm moth</name>
    <name type="synonym">Archips fumiferana</name>
    <dbReference type="NCBI Taxonomy" id="7141"/>
    <lineage>
        <taxon>Eukaryota</taxon>
        <taxon>Metazoa</taxon>
        <taxon>Ecdysozoa</taxon>
        <taxon>Arthropoda</taxon>
        <taxon>Hexapoda</taxon>
        <taxon>Insecta</taxon>
        <taxon>Pterygota</taxon>
        <taxon>Neoptera</taxon>
        <taxon>Endopterygota</taxon>
        <taxon>Lepidoptera</taxon>
        <taxon>Glossata</taxon>
        <taxon>Ditrysia</taxon>
        <taxon>Tortricoidea</taxon>
        <taxon>Tortricidae</taxon>
        <taxon>Tortricinae</taxon>
        <taxon>Choristoneura</taxon>
    </lineage>
</organism>
<proteinExistence type="predicted"/>
<dbReference type="EMBL" id="CM046114">
    <property type="protein sequence ID" value="KAI8420228.1"/>
    <property type="molecule type" value="Genomic_DNA"/>
</dbReference>
<comment type="caution">
    <text evidence="1">The sequence shown here is derived from an EMBL/GenBank/DDBJ whole genome shotgun (WGS) entry which is preliminary data.</text>
</comment>
<dbReference type="Proteomes" id="UP001064048">
    <property type="component" value="Chromosome 14"/>
</dbReference>
<sequence length="93" mass="10287">MSICNVEVVKMVGKYLNVPVGTVCYNTEKVLTTVLNKQSIEGFATIIMHLVAQSGVKMSQEQSLLCYQWLEHISMYGNQAAANPAFAKSFLQV</sequence>
<name>A0ACC0J7Z3_CHOFU</name>
<protein>
    <submittedName>
        <fullName evidence="1">Uncharacterized protein</fullName>
    </submittedName>
</protein>